<comment type="subunit">
    <text evidence="1">Heterotrimer of A, B and C subunits.</text>
</comment>
<dbReference type="Gene3D" id="1.10.20.60">
    <property type="entry name" value="Glu-tRNAGln amidotransferase C subunit, N-terminal domain"/>
    <property type="match status" value="1"/>
</dbReference>
<comment type="similarity">
    <text evidence="1">Belongs to the GatC family.</text>
</comment>
<dbReference type="Proteomes" id="UP000218615">
    <property type="component" value="Unassembled WGS sequence"/>
</dbReference>
<comment type="catalytic activity">
    <reaction evidence="1">
        <text>L-glutamyl-tRNA(Gln) + L-glutamine + ATP + H2O = L-glutaminyl-tRNA(Gln) + L-glutamate + ADP + phosphate + H(+)</text>
        <dbReference type="Rhea" id="RHEA:17521"/>
        <dbReference type="Rhea" id="RHEA-COMP:9681"/>
        <dbReference type="Rhea" id="RHEA-COMP:9684"/>
        <dbReference type="ChEBI" id="CHEBI:15377"/>
        <dbReference type="ChEBI" id="CHEBI:15378"/>
        <dbReference type="ChEBI" id="CHEBI:29985"/>
        <dbReference type="ChEBI" id="CHEBI:30616"/>
        <dbReference type="ChEBI" id="CHEBI:43474"/>
        <dbReference type="ChEBI" id="CHEBI:58359"/>
        <dbReference type="ChEBI" id="CHEBI:78520"/>
        <dbReference type="ChEBI" id="CHEBI:78521"/>
        <dbReference type="ChEBI" id="CHEBI:456216"/>
    </reaction>
</comment>
<comment type="catalytic activity">
    <reaction evidence="1">
        <text>L-aspartyl-tRNA(Asn) + L-glutamine + ATP + H2O = L-asparaginyl-tRNA(Asn) + L-glutamate + ADP + phosphate + 2 H(+)</text>
        <dbReference type="Rhea" id="RHEA:14513"/>
        <dbReference type="Rhea" id="RHEA-COMP:9674"/>
        <dbReference type="Rhea" id="RHEA-COMP:9677"/>
        <dbReference type="ChEBI" id="CHEBI:15377"/>
        <dbReference type="ChEBI" id="CHEBI:15378"/>
        <dbReference type="ChEBI" id="CHEBI:29985"/>
        <dbReference type="ChEBI" id="CHEBI:30616"/>
        <dbReference type="ChEBI" id="CHEBI:43474"/>
        <dbReference type="ChEBI" id="CHEBI:58359"/>
        <dbReference type="ChEBI" id="CHEBI:78515"/>
        <dbReference type="ChEBI" id="CHEBI:78516"/>
        <dbReference type="ChEBI" id="CHEBI:456216"/>
    </reaction>
</comment>
<comment type="function">
    <text evidence="1">Allows the formation of correctly charged Asn-tRNA(Asn) or Gln-tRNA(Gln) through the transamidation of misacylated Asp-tRNA(Asn) or Glu-tRNA(Gln) in organisms which lack either or both of asparaginyl-tRNA or glutaminyl-tRNA synthetases. The reaction takes place in the presence of glutamine and ATP through an activated phospho-Asp-tRNA(Asn) or phospho-Glu-tRNA(Gln).</text>
</comment>
<keyword evidence="1" id="KW-0067">ATP-binding</keyword>
<proteinExistence type="inferred from homology"/>
<dbReference type="GO" id="GO:0005524">
    <property type="term" value="F:ATP binding"/>
    <property type="evidence" value="ECO:0007669"/>
    <property type="project" value="UniProtKB-KW"/>
</dbReference>
<dbReference type="GO" id="GO:0050566">
    <property type="term" value="F:asparaginyl-tRNA synthase (glutamine-hydrolyzing) activity"/>
    <property type="evidence" value="ECO:0007669"/>
    <property type="project" value="RHEA"/>
</dbReference>
<dbReference type="NCBIfam" id="TIGR00135">
    <property type="entry name" value="gatC"/>
    <property type="match status" value="1"/>
</dbReference>
<dbReference type="GO" id="GO:0006450">
    <property type="term" value="P:regulation of translational fidelity"/>
    <property type="evidence" value="ECO:0007669"/>
    <property type="project" value="InterPro"/>
</dbReference>
<feature type="region of interest" description="Disordered" evidence="2">
    <location>
        <begin position="71"/>
        <end position="96"/>
    </location>
</feature>
<reference evidence="4" key="1">
    <citation type="submission" date="2017-06" db="EMBL/GenBank/DDBJ databases">
        <authorList>
            <person name="Cremers G."/>
        </authorList>
    </citation>
    <scope>NUCLEOTIDE SEQUENCE [LARGE SCALE GENOMIC DNA]</scope>
</reference>
<keyword evidence="1" id="KW-0648">Protein biosynthesis</keyword>
<gene>
    <name evidence="1 3" type="primary">gatC</name>
    <name evidence="3" type="ORF">MNV_920017</name>
</gene>
<keyword evidence="3" id="KW-0808">Transferase</keyword>
<organism evidence="3 4">
    <name type="scientific">Candidatus Methanoperedens nitratireducens</name>
    <dbReference type="NCBI Taxonomy" id="1392998"/>
    <lineage>
        <taxon>Archaea</taxon>
        <taxon>Methanobacteriati</taxon>
        <taxon>Methanobacteriota</taxon>
        <taxon>Stenosarchaea group</taxon>
        <taxon>Methanomicrobia</taxon>
        <taxon>Methanosarcinales</taxon>
        <taxon>ANME-2 cluster</taxon>
        <taxon>Candidatus Methanoperedentaceae</taxon>
        <taxon>Candidatus Methanoperedens</taxon>
    </lineage>
</organism>
<dbReference type="GO" id="GO:0016740">
    <property type="term" value="F:transferase activity"/>
    <property type="evidence" value="ECO:0007669"/>
    <property type="project" value="UniProtKB-KW"/>
</dbReference>
<keyword evidence="1" id="KW-0547">Nucleotide-binding</keyword>
<dbReference type="InterPro" id="IPR036113">
    <property type="entry name" value="Asp/Glu-ADT_sf_sub_c"/>
</dbReference>
<dbReference type="PANTHER" id="PTHR15004">
    <property type="entry name" value="GLUTAMYL-TRNA(GLN) AMIDOTRANSFERASE SUBUNIT C, MITOCHONDRIAL"/>
    <property type="match status" value="1"/>
</dbReference>
<evidence type="ECO:0000313" key="4">
    <source>
        <dbReference type="Proteomes" id="UP000218615"/>
    </source>
</evidence>
<dbReference type="HAMAP" id="MF_00122">
    <property type="entry name" value="GatC"/>
    <property type="match status" value="1"/>
</dbReference>
<sequence>MITKKDLEHIAWLSRLELSEQDREKYTPRLNSVLDYFGELDTVDTESVEPTYHVLALSNVFRDDEINSPAKSLSQEEALSSAPKKQDGFFKAPRMM</sequence>
<dbReference type="STRING" id="1392998.ANME2D_01730"/>
<dbReference type="EC" id="6.3.5.-" evidence="1"/>
<evidence type="ECO:0000256" key="2">
    <source>
        <dbReference type="SAM" id="MobiDB-lite"/>
    </source>
</evidence>
<dbReference type="GO" id="GO:0050567">
    <property type="term" value="F:glutaminyl-tRNA synthase (glutamine-hydrolyzing) activity"/>
    <property type="evidence" value="ECO:0007669"/>
    <property type="project" value="UniProtKB-UniRule"/>
</dbReference>
<dbReference type="Pfam" id="PF02686">
    <property type="entry name" value="GatC"/>
    <property type="match status" value="1"/>
</dbReference>
<keyword evidence="1 3" id="KW-0436">Ligase</keyword>
<dbReference type="GO" id="GO:0070681">
    <property type="term" value="P:glutaminyl-tRNAGln biosynthesis via transamidation"/>
    <property type="evidence" value="ECO:0007669"/>
    <property type="project" value="TreeGrafter"/>
</dbReference>
<protein>
    <recommendedName>
        <fullName evidence="1">Aspartyl/glutamyl-tRNA(Asn/Gln) amidotransferase subunit C</fullName>
        <shortName evidence="1">Asp/Glu-ADT subunit C</shortName>
        <ecNumber evidence="1">6.3.5.-</ecNumber>
    </recommendedName>
</protein>
<dbReference type="OrthoDB" id="15210at2157"/>
<dbReference type="SUPFAM" id="SSF141000">
    <property type="entry name" value="Glu-tRNAGln amidotransferase C subunit"/>
    <property type="match status" value="1"/>
</dbReference>
<evidence type="ECO:0000313" key="3">
    <source>
        <dbReference type="EMBL" id="SNQ62850.1"/>
    </source>
</evidence>
<dbReference type="InterPro" id="IPR003837">
    <property type="entry name" value="GatC"/>
</dbReference>
<dbReference type="AlphaFoldDB" id="A0A284VU82"/>
<dbReference type="GO" id="GO:0006412">
    <property type="term" value="P:translation"/>
    <property type="evidence" value="ECO:0007669"/>
    <property type="project" value="UniProtKB-UniRule"/>
</dbReference>
<dbReference type="PANTHER" id="PTHR15004:SF0">
    <property type="entry name" value="GLUTAMYL-TRNA(GLN) AMIDOTRANSFERASE SUBUNIT C, MITOCHONDRIAL"/>
    <property type="match status" value="1"/>
</dbReference>
<keyword evidence="4" id="KW-1185">Reference proteome</keyword>
<name>A0A284VU82_9EURY</name>
<dbReference type="RefSeq" id="WP_096207362.1">
    <property type="nucleotide sequence ID" value="NZ_FZMP01000243.1"/>
</dbReference>
<evidence type="ECO:0000256" key="1">
    <source>
        <dbReference type="HAMAP-Rule" id="MF_00122"/>
    </source>
</evidence>
<dbReference type="EMBL" id="FZMP01000243">
    <property type="protein sequence ID" value="SNQ62850.1"/>
    <property type="molecule type" value="Genomic_DNA"/>
</dbReference>
<accession>A0A284VU82</accession>